<accession>A0A650CU65</accession>
<keyword evidence="2" id="KW-1185">Reference proteome</keyword>
<organism evidence="1 2">
    <name type="scientific">Acidianus ambivalens</name>
    <name type="common">Desulfurolobus ambivalens</name>
    <dbReference type="NCBI Taxonomy" id="2283"/>
    <lineage>
        <taxon>Archaea</taxon>
        <taxon>Thermoproteota</taxon>
        <taxon>Thermoprotei</taxon>
        <taxon>Sulfolobales</taxon>
        <taxon>Sulfolobaceae</taxon>
        <taxon>Acidianus</taxon>
    </lineage>
</organism>
<dbReference type="KEGG" id="aamb:D1866_04725"/>
<gene>
    <name evidence="1" type="ORF">D1866_04725</name>
</gene>
<protein>
    <submittedName>
        <fullName evidence="1">Uncharacterized protein</fullName>
    </submittedName>
</protein>
<dbReference type="Proteomes" id="UP000426328">
    <property type="component" value="Chromosome"/>
</dbReference>
<dbReference type="RefSeq" id="WP_155861059.1">
    <property type="nucleotide sequence ID" value="NZ_CP045482.1"/>
</dbReference>
<sequence length="104" mass="11529">MATAKMIARAVNSKKYIFITTHSDYLLSSISNLIALSSHLDKAKDLGFKDNEILSKDKVVAYLIKSEGNHSKVDPIEITDEGIMESEFTKVAEELLDERGNILG</sequence>
<evidence type="ECO:0000313" key="2">
    <source>
        <dbReference type="Proteomes" id="UP000426328"/>
    </source>
</evidence>
<proteinExistence type="predicted"/>
<dbReference type="AlphaFoldDB" id="A0A650CU65"/>
<dbReference type="EMBL" id="CP045482">
    <property type="protein sequence ID" value="QGR21369.1"/>
    <property type="molecule type" value="Genomic_DNA"/>
</dbReference>
<evidence type="ECO:0000313" key="1">
    <source>
        <dbReference type="EMBL" id="QGR21369.1"/>
    </source>
</evidence>
<reference evidence="1 2" key="1">
    <citation type="submission" date="2019-10" db="EMBL/GenBank/DDBJ databases">
        <title>Genome Sequences from Six Type Strain Members of the Archaeal Family Sulfolobaceae: Acidianus ambivalens, Acidianus infernus, Metallosphaera prunae, Stygiolobus azoricus, Sulfolobus metallicus, and Sulfurisphaera ohwakuensis.</title>
        <authorList>
            <person name="Counts J.A."/>
            <person name="Kelly R.M."/>
        </authorList>
    </citation>
    <scope>NUCLEOTIDE SEQUENCE [LARGE SCALE GENOMIC DNA]</scope>
    <source>
        <strain evidence="1 2">LEI 10</strain>
    </source>
</reference>
<name>A0A650CU65_ACIAM</name>
<dbReference type="GeneID" id="42779015"/>